<accession>A0A9D2R7H5</accession>
<evidence type="ECO:0000313" key="2">
    <source>
        <dbReference type="Proteomes" id="UP000823897"/>
    </source>
</evidence>
<comment type="caution">
    <text evidence="1">The sequence shown here is derived from an EMBL/GenBank/DDBJ whole genome shotgun (WGS) entry which is preliminary data.</text>
</comment>
<evidence type="ECO:0000313" key="1">
    <source>
        <dbReference type="EMBL" id="HJD34923.1"/>
    </source>
</evidence>
<dbReference type="EMBL" id="DWUV01000197">
    <property type="protein sequence ID" value="HJD34923.1"/>
    <property type="molecule type" value="Genomic_DNA"/>
</dbReference>
<dbReference type="InterPro" id="IPR036465">
    <property type="entry name" value="vWFA_dom_sf"/>
</dbReference>
<sequence length="193" mass="21583">MNTNLTEMIFILDRSGSMESLTEETIGGFNSLVAKQQAASGETEITTILFDDQYEVLHDHVPIRKVVRLTENEYYARGCTALLDAIGLTIDRVGKRLAQTPEEARPGKVITAITTDVYKWQFMFLGANMDAVSEADSLGIRPCMAATYTSERKGIRSVFGAIGRMIDVMRLRDCDFDDDEFLEDCEDIMSSVK</sequence>
<dbReference type="AlphaFoldDB" id="A0A9D2R7H5"/>
<name>A0A9D2R7H5_9FIRM</name>
<protein>
    <submittedName>
        <fullName evidence="1">VWA domain-containing protein</fullName>
    </submittedName>
</protein>
<reference evidence="1" key="1">
    <citation type="journal article" date="2021" name="PeerJ">
        <title>Extensive microbial diversity within the chicken gut microbiome revealed by metagenomics and culture.</title>
        <authorList>
            <person name="Gilroy R."/>
            <person name="Ravi A."/>
            <person name="Getino M."/>
            <person name="Pursley I."/>
            <person name="Horton D.L."/>
            <person name="Alikhan N.F."/>
            <person name="Baker D."/>
            <person name="Gharbi K."/>
            <person name="Hall N."/>
            <person name="Watson M."/>
            <person name="Adriaenssens E.M."/>
            <person name="Foster-Nyarko E."/>
            <person name="Jarju S."/>
            <person name="Secka A."/>
            <person name="Antonio M."/>
            <person name="Oren A."/>
            <person name="Chaudhuri R.R."/>
            <person name="La Ragione R."/>
            <person name="Hildebrand F."/>
            <person name="Pallen M.J."/>
        </authorList>
    </citation>
    <scope>NUCLEOTIDE SEQUENCE</scope>
    <source>
        <strain evidence="1">ChiGjej3B3-11674</strain>
    </source>
</reference>
<dbReference type="Proteomes" id="UP000823897">
    <property type="component" value="Unassembled WGS sequence"/>
</dbReference>
<dbReference type="Gene3D" id="3.40.50.410">
    <property type="entry name" value="von Willebrand factor, type A domain"/>
    <property type="match status" value="1"/>
</dbReference>
<reference evidence="1" key="2">
    <citation type="submission" date="2021-04" db="EMBL/GenBank/DDBJ databases">
        <authorList>
            <person name="Gilroy R."/>
        </authorList>
    </citation>
    <scope>NUCLEOTIDE SEQUENCE</scope>
    <source>
        <strain evidence="1">ChiGjej3B3-11674</strain>
    </source>
</reference>
<proteinExistence type="predicted"/>
<organism evidence="1 2">
    <name type="scientific">Candidatus Mediterraneibacter tabaqchaliae</name>
    <dbReference type="NCBI Taxonomy" id="2838689"/>
    <lineage>
        <taxon>Bacteria</taxon>
        <taxon>Bacillati</taxon>
        <taxon>Bacillota</taxon>
        <taxon>Clostridia</taxon>
        <taxon>Lachnospirales</taxon>
        <taxon>Lachnospiraceae</taxon>
        <taxon>Mediterraneibacter</taxon>
    </lineage>
</organism>
<gene>
    <name evidence="1" type="ORF">H9911_10340</name>
</gene>
<dbReference type="SUPFAM" id="SSF53300">
    <property type="entry name" value="vWA-like"/>
    <property type="match status" value="1"/>
</dbReference>